<evidence type="ECO:0000313" key="2">
    <source>
        <dbReference type="EMBL" id="MBO0517405.1"/>
    </source>
</evidence>
<dbReference type="InterPro" id="IPR025447">
    <property type="entry name" value="DUF4192"/>
</dbReference>
<dbReference type="InterPro" id="IPR011990">
    <property type="entry name" value="TPR-like_helical_dom_sf"/>
</dbReference>
<feature type="compositionally biased region" description="Basic residues" evidence="1">
    <location>
        <begin position="17"/>
        <end position="33"/>
    </location>
</feature>
<dbReference type="RefSeq" id="WP_206969226.1">
    <property type="nucleotide sequence ID" value="NZ_BAAAJJ010000002.1"/>
</dbReference>
<gene>
    <name evidence="2" type="ORF">J0695_37450</name>
</gene>
<reference evidence="2" key="1">
    <citation type="submission" date="2021-03" db="EMBL/GenBank/DDBJ databases">
        <title>Streptomyces poriferae sp. nov., a novel marine sponge-derived Actinobacteria species with anti-MRSA activity.</title>
        <authorList>
            <person name="Sandoval-Powers M."/>
            <person name="Kralova S."/>
            <person name="Nguyen G.-S."/>
            <person name="Fawwal D."/>
            <person name="Degnes K."/>
            <person name="Klinkenberg G."/>
            <person name="Sletta H."/>
            <person name="Wentzel A."/>
            <person name="Liles M.R."/>
        </authorList>
    </citation>
    <scope>NUCLEOTIDE SEQUENCE</scope>
    <source>
        <strain evidence="2">DSM 41794</strain>
    </source>
</reference>
<dbReference type="SUPFAM" id="SSF48452">
    <property type="entry name" value="TPR-like"/>
    <property type="match status" value="1"/>
</dbReference>
<keyword evidence="3" id="KW-1185">Reference proteome</keyword>
<name>A0A939FE24_9ACTN</name>
<proteinExistence type="predicted"/>
<evidence type="ECO:0000313" key="3">
    <source>
        <dbReference type="Proteomes" id="UP000664167"/>
    </source>
</evidence>
<dbReference type="Pfam" id="PF13830">
    <property type="entry name" value="DUF4192"/>
    <property type="match status" value="1"/>
</dbReference>
<accession>A0A939FE24</accession>
<dbReference type="AlphaFoldDB" id="A0A939FE24"/>
<protein>
    <submittedName>
        <fullName evidence="2">DUF4192 family protein</fullName>
    </submittedName>
</protein>
<comment type="caution">
    <text evidence="2">The sequence shown here is derived from an EMBL/GenBank/DDBJ whole genome shotgun (WGS) entry which is preliminary data.</text>
</comment>
<evidence type="ECO:0000256" key="1">
    <source>
        <dbReference type="SAM" id="MobiDB-lite"/>
    </source>
</evidence>
<sequence length="198" mass="23210">MRRLRRPRRRLLLRQLPRPRVHTRPRPTAHRNPTRPSQPHQEFVMTTTIERTREKTLRQIRRILASHRDPSAFNDDELHRIATGLADAEARDRAFALIYPTELAKARALWDHVARRCTSTGYTPYTPPVHTLRAWTHWIAGDHRTARKAVHEALAFDPDYRLALLLSRAFDRPDAQKTVTDVVRRVLEVRDQHPEGRG</sequence>
<feature type="region of interest" description="Disordered" evidence="1">
    <location>
        <begin position="17"/>
        <end position="40"/>
    </location>
</feature>
<dbReference type="Proteomes" id="UP000664167">
    <property type="component" value="Unassembled WGS sequence"/>
</dbReference>
<dbReference type="EMBL" id="JAFLRJ010000605">
    <property type="protein sequence ID" value="MBO0517405.1"/>
    <property type="molecule type" value="Genomic_DNA"/>
</dbReference>
<organism evidence="2 3">
    <name type="scientific">Streptomyces beijiangensis</name>
    <dbReference type="NCBI Taxonomy" id="163361"/>
    <lineage>
        <taxon>Bacteria</taxon>
        <taxon>Bacillati</taxon>
        <taxon>Actinomycetota</taxon>
        <taxon>Actinomycetes</taxon>
        <taxon>Kitasatosporales</taxon>
        <taxon>Streptomycetaceae</taxon>
        <taxon>Streptomyces</taxon>
    </lineage>
</organism>